<dbReference type="AlphaFoldDB" id="A0A9D2NRE7"/>
<protein>
    <recommendedName>
        <fullName evidence="4">DUF2812 domain-containing protein</fullName>
    </recommendedName>
</protein>
<dbReference type="Proteomes" id="UP000823896">
    <property type="component" value="Unassembled WGS sequence"/>
</dbReference>
<reference evidence="2" key="1">
    <citation type="journal article" date="2021" name="PeerJ">
        <title>Extensive microbial diversity within the chicken gut microbiome revealed by metagenomics and culture.</title>
        <authorList>
            <person name="Gilroy R."/>
            <person name="Ravi A."/>
            <person name="Getino M."/>
            <person name="Pursley I."/>
            <person name="Horton D.L."/>
            <person name="Alikhan N.F."/>
            <person name="Baker D."/>
            <person name="Gharbi K."/>
            <person name="Hall N."/>
            <person name="Watson M."/>
            <person name="Adriaenssens E.M."/>
            <person name="Foster-Nyarko E."/>
            <person name="Jarju S."/>
            <person name="Secka A."/>
            <person name="Antonio M."/>
            <person name="Oren A."/>
            <person name="Chaudhuri R.R."/>
            <person name="La Ragione R."/>
            <person name="Hildebrand F."/>
            <person name="Pallen M.J."/>
        </authorList>
    </citation>
    <scope>NUCLEOTIDE SEQUENCE</scope>
    <source>
        <strain evidence="2">CHK187-11901</strain>
    </source>
</reference>
<evidence type="ECO:0008006" key="4">
    <source>
        <dbReference type="Google" id="ProtNLM"/>
    </source>
</evidence>
<feature type="transmembrane region" description="Helical" evidence="1">
    <location>
        <begin position="207"/>
        <end position="226"/>
    </location>
</feature>
<evidence type="ECO:0000313" key="2">
    <source>
        <dbReference type="EMBL" id="HJC37120.1"/>
    </source>
</evidence>
<feature type="transmembrane region" description="Helical" evidence="1">
    <location>
        <begin position="126"/>
        <end position="146"/>
    </location>
</feature>
<evidence type="ECO:0000256" key="1">
    <source>
        <dbReference type="SAM" id="Phobius"/>
    </source>
</evidence>
<feature type="transmembrane region" description="Helical" evidence="1">
    <location>
        <begin position="182"/>
        <end position="201"/>
    </location>
</feature>
<reference evidence="2" key="2">
    <citation type="submission" date="2021-04" db="EMBL/GenBank/DDBJ databases">
        <authorList>
            <person name="Gilroy R."/>
        </authorList>
    </citation>
    <scope>NUCLEOTIDE SEQUENCE</scope>
    <source>
        <strain evidence="2">CHK187-11901</strain>
    </source>
</reference>
<keyword evidence="1" id="KW-0812">Transmembrane</keyword>
<comment type="caution">
    <text evidence="2">The sequence shown here is derived from an EMBL/GenBank/DDBJ whole genome shotgun (WGS) entry which is preliminary data.</text>
</comment>
<feature type="transmembrane region" description="Helical" evidence="1">
    <location>
        <begin position="152"/>
        <end position="175"/>
    </location>
</feature>
<feature type="transmembrane region" description="Helical" evidence="1">
    <location>
        <begin position="238"/>
        <end position="259"/>
    </location>
</feature>
<proteinExistence type="predicted"/>
<accession>A0A9D2NRE7</accession>
<keyword evidence="1" id="KW-1133">Transmembrane helix</keyword>
<organism evidence="2 3">
    <name type="scientific">Candidatus Merdibacter merdavium</name>
    <dbReference type="NCBI Taxonomy" id="2838692"/>
    <lineage>
        <taxon>Bacteria</taxon>
        <taxon>Bacillati</taxon>
        <taxon>Bacillota</taxon>
        <taxon>Erysipelotrichia</taxon>
        <taxon>Erysipelotrichales</taxon>
        <taxon>Erysipelotrichaceae</taxon>
        <taxon>Merdibacter</taxon>
    </lineage>
</organism>
<dbReference type="EMBL" id="DWWM01000053">
    <property type="protein sequence ID" value="HJC37120.1"/>
    <property type="molecule type" value="Genomic_DNA"/>
</dbReference>
<keyword evidence="1" id="KW-0472">Membrane</keyword>
<sequence>MKYRFELLPCPMQENDRLAERFMRRAQEGWKLRHMWRNLMIYRKDVPATRQLRVDCLDRSHAFTLTDSDNALNYDAFLCEYGCRRWCGYGYRQVIEVPDAAFLLRDGEEQRQLEQLCDLKERRFRWIIRIVLAAACLLTALIQYRFDFYAPLYSLLWMAGSLLLIFLLTSGRWVYRLHDLRARAFMLCALRALILCLFTALAWENDAWSTALLGSVALLALFLLQQPALKRGWFTRKTLHVLSVALMLGIGSVMFIRIFPLPTASAQEREAFYIENRVIEDLPVRYESPFSDGEVLSHRRIERALGKGTEYSYACKETQQLFHVEAYENPDQLTLPEAFAQADLGDMHDPHFATHLSIGGREAWLLHEDIGFHMEGTTFYTYTLAFADDGQIVLASLPGFSYDEEQARAFMDSLQ</sequence>
<evidence type="ECO:0000313" key="3">
    <source>
        <dbReference type="Proteomes" id="UP000823896"/>
    </source>
</evidence>
<name>A0A9D2NRE7_9FIRM</name>
<gene>
    <name evidence="2" type="ORF">H9702_08360</name>
</gene>